<dbReference type="RefSeq" id="WP_079424693.1">
    <property type="nucleotide sequence ID" value="NZ_MZGV01000024.1"/>
</dbReference>
<dbReference type="SUPFAM" id="SSF51445">
    <property type="entry name" value="(Trans)glycosidases"/>
    <property type="match status" value="1"/>
</dbReference>
<reference evidence="1 2" key="1">
    <citation type="submission" date="2017-03" db="EMBL/GenBank/DDBJ databases">
        <title>Genome sequence of Clostridium oryzae DSM 28571.</title>
        <authorList>
            <person name="Poehlein A."/>
            <person name="Daniel R."/>
        </authorList>
    </citation>
    <scope>NUCLEOTIDE SEQUENCE [LARGE SCALE GENOMIC DNA]</scope>
    <source>
        <strain evidence="1 2">DSM 28571</strain>
    </source>
</reference>
<name>A0A1V4IMT0_9CLOT</name>
<sequence length="680" mass="78636">MHTQSVNVRKFKCIHGKINSNSEDGLYVSCPEEGLELVMAGDGGKLICGTELSKANYLNFEIECLEEPSLVFQIDLYKEHSKEYDMRIVFSILPHTKVTVPISMQLLDSQILFPPRTSGRLKMKIDGKPLLPEDIFQVKLTTAPCHKEQHIVIHKCYLSDSMPECNLENKPLMDEMGQWVPKQWDKKVKDKAQCNKLLKKLLSEAEDFDYSYQNTEWDKYGGWKEKNMTKTGWFHTEYDEKQKRWWLVDPEGNAFFSIGIDCVNPGSEANVKVMQNFCKWVPDSDGKYEASIYSRGSEKNAAMINYGIVNLIDAFGSDNWWDCWAKILKMYLYKWHVNTIGNWSSLDFAMKAKMPYVLPLDAYSKNSFPDTEVKIFRDFPDVYSEEYVKSAELFADALKGIKDDSYLIGYFMRNEPNWGFVYNLNIAEEMIASPIRSASREVFIKEMENKYRNINVFNDNWRVKLNSFEDLYKPIRYACQLSEEAKNDLISFSRKMITRYVEIPAKACKKVDPNHLNLGMRYAYITDPVMLSGYENFDVFSINCYKTSPIKDISEVTNTLKMPVMIGEFHFGSLDKGLTATGIKGVINQKERGIAYRYYMEQGIKSPYFLGAHYFMLNDQSCIGRFDGENYQIGFLDICMQEYSEMTEIISECNKGIYKVCKGSKGIFDQPPKEIPAVFC</sequence>
<comment type="caution">
    <text evidence="1">The sequence shown here is derived from an EMBL/GenBank/DDBJ whole genome shotgun (WGS) entry which is preliminary data.</text>
</comment>
<dbReference type="InterPro" id="IPR017853">
    <property type="entry name" value="GH"/>
</dbReference>
<dbReference type="Gene3D" id="3.20.20.80">
    <property type="entry name" value="Glycosidases"/>
    <property type="match status" value="1"/>
</dbReference>
<accession>A0A1V4IMT0</accession>
<dbReference type="Proteomes" id="UP000190080">
    <property type="component" value="Unassembled WGS sequence"/>
</dbReference>
<dbReference type="EMBL" id="MZGV01000024">
    <property type="protein sequence ID" value="OPJ61183.1"/>
    <property type="molecule type" value="Genomic_DNA"/>
</dbReference>
<protein>
    <recommendedName>
        <fullName evidence="3">Glycoside hydrolase family 42 N-terminal domain-containing protein</fullName>
    </recommendedName>
</protein>
<keyword evidence="2" id="KW-1185">Reference proteome</keyword>
<evidence type="ECO:0000313" key="2">
    <source>
        <dbReference type="Proteomes" id="UP000190080"/>
    </source>
</evidence>
<dbReference type="OrthoDB" id="9805159at2"/>
<proteinExistence type="predicted"/>
<dbReference type="STRING" id="1450648.CLORY_23950"/>
<dbReference type="AlphaFoldDB" id="A0A1V4IMT0"/>
<evidence type="ECO:0008006" key="3">
    <source>
        <dbReference type="Google" id="ProtNLM"/>
    </source>
</evidence>
<evidence type="ECO:0000313" key="1">
    <source>
        <dbReference type="EMBL" id="OPJ61183.1"/>
    </source>
</evidence>
<organism evidence="1 2">
    <name type="scientific">Clostridium oryzae</name>
    <dbReference type="NCBI Taxonomy" id="1450648"/>
    <lineage>
        <taxon>Bacteria</taxon>
        <taxon>Bacillati</taxon>
        <taxon>Bacillota</taxon>
        <taxon>Clostridia</taxon>
        <taxon>Eubacteriales</taxon>
        <taxon>Clostridiaceae</taxon>
        <taxon>Clostridium</taxon>
    </lineage>
</organism>
<gene>
    <name evidence="1" type="ORF">CLORY_23950</name>
</gene>